<keyword evidence="2" id="KW-1185">Reference proteome</keyword>
<dbReference type="Proteomes" id="UP000198393">
    <property type="component" value="Unassembled WGS sequence"/>
</dbReference>
<gene>
    <name evidence="1" type="ORF">SAMN05421640_2498</name>
</gene>
<dbReference type="EMBL" id="FZPD01000004">
    <property type="protein sequence ID" value="SNT14485.1"/>
    <property type="molecule type" value="Genomic_DNA"/>
</dbReference>
<dbReference type="RefSeq" id="WP_089357203.1">
    <property type="nucleotide sequence ID" value="NZ_FZPD01000004.1"/>
</dbReference>
<reference evidence="1 2" key="1">
    <citation type="submission" date="2017-06" db="EMBL/GenBank/DDBJ databases">
        <authorList>
            <person name="Kim H.J."/>
            <person name="Triplett B.A."/>
        </authorList>
    </citation>
    <scope>NUCLEOTIDE SEQUENCE [LARGE SCALE GENOMIC DNA]</scope>
    <source>
        <strain evidence="1 2">DSM 19307</strain>
    </source>
</reference>
<sequence>MKYIVFAENVVCQKLADILINELKRFDVRSEIKIADGYREALAYLKDGVKPDLLLIVGTNKSSGLSKTAKKYGIRCCYFYQSLLDSYERKIIADKIYYDVPSDSVKHVNLLSDFVKSTHVINDSDTNNASLITICYCFKSDEKRANKLLKALSKQLVDVKFRLVNPSEDLEKSIIAIQKSNMTLSMDQLSNILSVFTNSPTVNVFHNSLFSKSNNTHSIINRILNKEVVSNYSLKDTPSIAGEVLLILKDHQQSASMLGNYQDFKSLLGTQHFARESARDIIEWLEE</sequence>
<proteinExistence type="predicted"/>
<organism evidence="1 2">
    <name type="scientific">Ekhidna lutea</name>
    <dbReference type="NCBI Taxonomy" id="447679"/>
    <lineage>
        <taxon>Bacteria</taxon>
        <taxon>Pseudomonadati</taxon>
        <taxon>Bacteroidota</taxon>
        <taxon>Cytophagia</taxon>
        <taxon>Cytophagales</taxon>
        <taxon>Reichenbachiellaceae</taxon>
        <taxon>Ekhidna</taxon>
    </lineage>
</organism>
<dbReference type="AlphaFoldDB" id="A0A239K8P9"/>
<dbReference type="OrthoDB" id="9801642at2"/>
<name>A0A239K8P9_EKHLU</name>
<accession>A0A239K8P9</accession>
<evidence type="ECO:0000313" key="1">
    <source>
        <dbReference type="EMBL" id="SNT14485.1"/>
    </source>
</evidence>
<protein>
    <submittedName>
        <fullName evidence="1">Uncharacterized protein</fullName>
    </submittedName>
</protein>
<evidence type="ECO:0000313" key="2">
    <source>
        <dbReference type="Proteomes" id="UP000198393"/>
    </source>
</evidence>